<protein>
    <submittedName>
        <fullName evidence="6">Putative membrane efflux protein</fullName>
    </submittedName>
</protein>
<comment type="caution">
    <text evidence="6">The sequence shown here is derived from an EMBL/GenBank/DDBJ whole genome shotgun (WGS) entry which is preliminary data.</text>
</comment>
<dbReference type="EMBL" id="ABCS01000004">
    <property type="protein sequence ID" value="EDM81253.1"/>
    <property type="molecule type" value="Genomic_DNA"/>
</dbReference>
<dbReference type="Gene3D" id="2.40.30.170">
    <property type="match status" value="1"/>
</dbReference>
<keyword evidence="2" id="KW-0175">Coiled coil</keyword>
<dbReference type="GO" id="GO:0015562">
    <property type="term" value="F:efflux transmembrane transporter activity"/>
    <property type="evidence" value="ECO:0007669"/>
    <property type="project" value="TreeGrafter"/>
</dbReference>
<gene>
    <name evidence="6" type="ORF">PPSIR1_40255</name>
</gene>
<dbReference type="GO" id="GO:1990281">
    <property type="term" value="C:efflux pump complex"/>
    <property type="evidence" value="ECO:0007669"/>
    <property type="project" value="TreeGrafter"/>
</dbReference>
<reference evidence="6 7" key="1">
    <citation type="submission" date="2007-06" db="EMBL/GenBank/DDBJ databases">
        <authorList>
            <person name="Shimkets L."/>
            <person name="Ferriera S."/>
            <person name="Johnson J."/>
            <person name="Kravitz S."/>
            <person name="Beeson K."/>
            <person name="Sutton G."/>
            <person name="Rogers Y.-H."/>
            <person name="Friedman R."/>
            <person name="Frazier M."/>
            <person name="Venter J.C."/>
        </authorList>
    </citation>
    <scope>NUCLEOTIDE SEQUENCE [LARGE SCALE GENOMIC DNA]</scope>
    <source>
        <strain evidence="6 7">SIR-1</strain>
    </source>
</reference>
<dbReference type="Gene3D" id="1.10.287.470">
    <property type="entry name" value="Helix hairpin bin"/>
    <property type="match status" value="1"/>
</dbReference>
<feature type="domain" description="CusB-like beta-barrel" evidence="5">
    <location>
        <begin position="203"/>
        <end position="274"/>
    </location>
</feature>
<dbReference type="InterPro" id="IPR058625">
    <property type="entry name" value="MdtA-like_BSH"/>
</dbReference>
<dbReference type="Proteomes" id="UP000005801">
    <property type="component" value="Unassembled WGS sequence"/>
</dbReference>
<feature type="region of interest" description="Disordered" evidence="3">
    <location>
        <begin position="1"/>
        <end position="26"/>
    </location>
</feature>
<proteinExistence type="inferred from homology"/>
<evidence type="ECO:0000256" key="2">
    <source>
        <dbReference type="SAM" id="Coils"/>
    </source>
</evidence>
<dbReference type="InterPro" id="IPR006143">
    <property type="entry name" value="RND_pump_MFP"/>
</dbReference>
<dbReference type="RefSeq" id="WP_006969530.1">
    <property type="nucleotide sequence ID" value="NZ_ABCS01000004.1"/>
</dbReference>
<organism evidence="6 7">
    <name type="scientific">Plesiocystis pacifica SIR-1</name>
    <dbReference type="NCBI Taxonomy" id="391625"/>
    <lineage>
        <taxon>Bacteria</taxon>
        <taxon>Pseudomonadati</taxon>
        <taxon>Myxococcota</taxon>
        <taxon>Polyangia</taxon>
        <taxon>Nannocystales</taxon>
        <taxon>Nannocystaceae</taxon>
        <taxon>Plesiocystis</taxon>
    </lineage>
</organism>
<feature type="coiled-coil region" evidence="2">
    <location>
        <begin position="96"/>
        <end position="161"/>
    </location>
</feature>
<evidence type="ECO:0000259" key="4">
    <source>
        <dbReference type="Pfam" id="PF25917"/>
    </source>
</evidence>
<evidence type="ECO:0000259" key="5">
    <source>
        <dbReference type="Pfam" id="PF25954"/>
    </source>
</evidence>
<keyword evidence="7" id="KW-1185">Reference proteome</keyword>
<dbReference type="OrthoDB" id="176710at2"/>
<dbReference type="AlphaFoldDB" id="A6FYI1"/>
<dbReference type="Pfam" id="PF25917">
    <property type="entry name" value="BSH_RND"/>
    <property type="match status" value="1"/>
</dbReference>
<feature type="region of interest" description="Disordered" evidence="3">
    <location>
        <begin position="366"/>
        <end position="391"/>
    </location>
</feature>
<feature type="domain" description="Multidrug resistance protein MdtA-like barrel-sandwich hybrid" evidence="4">
    <location>
        <begin position="58"/>
        <end position="196"/>
    </location>
</feature>
<dbReference type="Pfam" id="PF25954">
    <property type="entry name" value="Beta-barrel_RND_2"/>
    <property type="match status" value="1"/>
</dbReference>
<name>A6FYI1_9BACT</name>
<dbReference type="STRING" id="391625.PPSIR1_40255"/>
<comment type="similarity">
    <text evidence="1">Belongs to the membrane fusion protein (MFP) (TC 8.A.1) family.</text>
</comment>
<dbReference type="NCBIfam" id="TIGR01730">
    <property type="entry name" value="RND_mfp"/>
    <property type="match status" value="1"/>
</dbReference>
<evidence type="ECO:0000256" key="1">
    <source>
        <dbReference type="ARBA" id="ARBA00009477"/>
    </source>
</evidence>
<dbReference type="SUPFAM" id="SSF111369">
    <property type="entry name" value="HlyD-like secretion proteins"/>
    <property type="match status" value="1"/>
</dbReference>
<sequence>MAAAVVGCTGKGEAPAPDQPVRDPGEAAIRVDTSQARVGRLEREVTATGITSPWQETNLRAEAGGRVLSVSVDNGDVVEVGDALLKIDGSRQRLAVSGASAQVDALERDVELARSDAERKRALAQKGSLPAAQLEAADNRLERAEAALAGAKANLGSARRSTRDTRITAPIAGIVARRVVDQGDVIGPGTPLLDVVDLSKVRVQVGLAGSEIGRLDQEAEAQARIEDLGGEAVAARFAALAPSADPMTGLFTVEYHVDNADARIRGGMVATVELPLRKAREQVLVPRSSLTRRGGQLAVFVFEGGDESTPGGEAQLDRGVARLVPVRVGAYGDAVVEILGGLEGGERVVTSALHALADGVIVESGDPKAAAPMPLANAPGQTPDPAPAPTP</sequence>
<dbReference type="PANTHER" id="PTHR30469:SF15">
    <property type="entry name" value="HLYD FAMILY OF SECRETION PROTEINS"/>
    <property type="match status" value="1"/>
</dbReference>
<evidence type="ECO:0000256" key="3">
    <source>
        <dbReference type="SAM" id="MobiDB-lite"/>
    </source>
</evidence>
<dbReference type="Gene3D" id="2.40.50.100">
    <property type="match status" value="1"/>
</dbReference>
<dbReference type="InterPro" id="IPR058792">
    <property type="entry name" value="Beta-barrel_RND_2"/>
</dbReference>
<feature type="compositionally biased region" description="Pro residues" evidence="3">
    <location>
        <begin position="382"/>
        <end position="391"/>
    </location>
</feature>
<accession>A6FYI1</accession>
<dbReference type="Gene3D" id="2.40.420.20">
    <property type="match status" value="1"/>
</dbReference>
<evidence type="ECO:0000313" key="6">
    <source>
        <dbReference type="EMBL" id="EDM81253.1"/>
    </source>
</evidence>
<evidence type="ECO:0000313" key="7">
    <source>
        <dbReference type="Proteomes" id="UP000005801"/>
    </source>
</evidence>
<dbReference type="eggNOG" id="COG0845">
    <property type="taxonomic scope" value="Bacteria"/>
</dbReference>
<dbReference type="PANTHER" id="PTHR30469">
    <property type="entry name" value="MULTIDRUG RESISTANCE PROTEIN MDTA"/>
    <property type="match status" value="1"/>
</dbReference>